<dbReference type="Proteomes" id="UP001364695">
    <property type="component" value="Unassembled WGS sequence"/>
</dbReference>
<organism evidence="1 2">
    <name type="scientific">Amphibiibacter pelophylacis</name>
    <dbReference type="NCBI Taxonomy" id="1799477"/>
    <lineage>
        <taxon>Bacteria</taxon>
        <taxon>Pseudomonadati</taxon>
        <taxon>Pseudomonadota</taxon>
        <taxon>Betaproteobacteria</taxon>
        <taxon>Burkholderiales</taxon>
        <taxon>Sphaerotilaceae</taxon>
        <taxon>Amphibiibacter</taxon>
    </lineage>
</organism>
<evidence type="ECO:0000313" key="2">
    <source>
        <dbReference type="Proteomes" id="UP001364695"/>
    </source>
</evidence>
<dbReference type="EMBL" id="JAWDIE010000006">
    <property type="protein sequence ID" value="MEJ7137767.1"/>
    <property type="molecule type" value="Genomic_DNA"/>
</dbReference>
<keyword evidence="2" id="KW-1185">Reference proteome</keyword>
<name>A0ACC6P0L9_9BURK</name>
<keyword evidence="1" id="KW-0418">Kinase</keyword>
<gene>
    <name evidence="1" type="ORF">RV045_04880</name>
</gene>
<reference evidence="1" key="1">
    <citation type="submission" date="2023-10" db="EMBL/GenBank/DDBJ databases">
        <title>Amphibacter perezi, gen. nov., sp. nov. a novel taxa of the family Comamonadaceae, class Betaproteobacteria isolated from the skin microbiota of Pelophylax perezi from different populations.</title>
        <authorList>
            <person name="Costa S."/>
            <person name="Proenca D.N."/>
            <person name="Lopes I."/>
            <person name="Morais P.V."/>
        </authorList>
    </citation>
    <scope>NUCLEOTIDE SEQUENCE</scope>
    <source>
        <strain evidence="1">SL12-8</strain>
    </source>
</reference>
<comment type="caution">
    <text evidence="1">The sequence shown here is derived from an EMBL/GenBank/DDBJ whole genome shotgun (WGS) entry which is preliminary data.</text>
</comment>
<keyword evidence="1" id="KW-0808">Transferase</keyword>
<proteinExistence type="predicted"/>
<evidence type="ECO:0000313" key="1">
    <source>
        <dbReference type="EMBL" id="MEJ7137767.1"/>
    </source>
</evidence>
<accession>A0ACC6P0L9</accession>
<protein>
    <submittedName>
        <fullName evidence="1">Serine/threonine-protein kinase</fullName>
    </submittedName>
</protein>
<sequence>MKRFFPSWAAGQRRPQAGEALPAHAASDPPGAASATGLPGHIGRYRVMQRLGSGATAEVFLARDDFSSRLVAIKRMLVQQEGACEGETDFLPRFFAAEAALVGRLNHPNIVQILDADAHAQPPFLVMEYVPGGTLREFCAADHLLPLDQVVDAGFKCAQALDHVYRQGVVHRDIKPANILYSRSGGHGLDVKISDFGSAFNFTSDQTQVFRVGSLSYMPPEQLDGKDLDHRADQYALCAVLYHLIAGRAPFEAANHGMLVHQIYSQTPLLLDQRRQNLPPALVALVARGLAKDPAERWPDWAQVAQQLADLVSRGDLGQASQQEVLDTERFALLRGLEFFGGFNDVQLWEVARRGHWQRFAAGEALFTPGEIGGRFYILGRGRVEVFRGDLRVADLGSGTSVGEMAYLAPSPELRQHSALVRASEATTALGLTVESMAQFSAETRHCFDQAFIQVLVRRLHAAHESLAHPRQILPPSR</sequence>